<dbReference type="Pfam" id="PF13087">
    <property type="entry name" value="AAA_12"/>
    <property type="match status" value="1"/>
</dbReference>
<dbReference type="GO" id="GO:0031380">
    <property type="term" value="C:nuclear RNA-directed RNA polymerase complex"/>
    <property type="evidence" value="ECO:0007669"/>
    <property type="project" value="TreeGrafter"/>
</dbReference>
<dbReference type="PANTHER" id="PTHR10887">
    <property type="entry name" value="DNA2/NAM7 HELICASE FAMILY"/>
    <property type="match status" value="1"/>
</dbReference>
<protein>
    <recommendedName>
        <fullName evidence="5">NFX1-type zinc finger-containing protein 1</fullName>
    </recommendedName>
</protein>
<dbReference type="OrthoDB" id="6429945at2759"/>
<dbReference type="Gene3D" id="3.40.50.300">
    <property type="entry name" value="P-loop containing nucleotide triphosphate hydrolases"/>
    <property type="match status" value="2"/>
</dbReference>
<evidence type="ECO:0000313" key="3">
    <source>
        <dbReference type="EMBL" id="KAH9367380.1"/>
    </source>
</evidence>
<name>A0A9J6FZC5_HAELO</name>
<feature type="domain" description="DNA2/NAM7 helicase-like C-terminal" evidence="1">
    <location>
        <begin position="985"/>
        <end position="1141"/>
    </location>
</feature>
<gene>
    <name evidence="3" type="ORF">HPB48_010175</name>
</gene>
<dbReference type="InterPro" id="IPR027417">
    <property type="entry name" value="P-loop_NTPase"/>
</dbReference>
<dbReference type="InterPro" id="IPR057373">
    <property type="entry name" value="ZNFX1"/>
</dbReference>
<dbReference type="Pfam" id="PF25396">
    <property type="entry name" value="ZNFX1"/>
    <property type="match status" value="1"/>
</dbReference>
<dbReference type="PANTHER" id="PTHR10887:SF341">
    <property type="entry name" value="NFX1-TYPE ZINC FINGER-CONTAINING PROTEIN 1"/>
    <property type="match status" value="1"/>
</dbReference>
<dbReference type="InterPro" id="IPR045055">
    <property type="entry name" value="DNA2/NAM7-like"/>
</dbReference>
<reference evidence="3 4" key="1">
    <citation type="journal article" date="2020" name="Cell">
        <title>Large-Scale Comparative Analyses of Tick Genomes Elucidate Their Genetic Diversity and Vector Capacities.</title>
        <authorList>
            <consortium name="Tick Genome and Microbiome Consortium (TIGMIC)"/>
            <person name="Jia N."/>
            <person name="Wang J."/>
            <person name="Shi W."/>
            <person name="Du L."/>
            <person name="Sun Y."/>
            <person name="Zhan W."/>
            <person name="Jiang J.F."/>
            <person name="Wang Q."/>
            <person name="Zhang B."/>
            <person name="Ji P."/>
            <person name="Bell-Sakyi L."/>
            <person name="Cui X.M."/>
            <person name="Yuan T.T."/>
            <person name="Jiang B.G."/>
            <person name="Yang W.F."/>
            <person name="Lam T.T."/>
            <person name="Chang Q.C."/>
            <person name="Ding S.J."/>
            <person name="Wang X.J."/>
            <person name="Zhu J.G."/>
            <person name="Ruan X.D."/>
            <person name="Zhao L."/>
            <person name="Wei J.T."/>
            <person name="Ye R.Z."/>
            <person name="Que T.C."/>
            <person name="Du C.H."/>
            <person name="Zhou Y.H."/>
            <person name="Cheng J.X."/>
            <person name="Dai P.F."/>
            <person name="Guo W.B."/>
            <person name="Han X.H."/>
            <person name="Huang E.J."/>
            <person name="Li L.F."/>
            <person name="Wei W."/>
            <person name="Gao Y.C."/>
            <person name="Liu J.Z."/>
            <person name="Shao H.Z."/>
            <person name="Wang X."/>
            <person name="Wang C.C."/>
            <person name="Yang T.C."/>
            <person name="Huo Q.B."/>
            <person name="Li W."/>
            <person name="Chen H.Y."/>
            <person name="Chen S.E."/>
            <person name="Zhou L.G."/>
            <person name="Ni X.B."/>
            <person name="Tian J.H."/>
            <person name="Sheng Y."/>
            <person name="Liu T."/>
            <person name="Pan Y.S."/>
            <person name="Xia L.Y."/>
            <person name="Li J."/>
            <person name="Zhao F."/>
            <person name="Cao W.C."/>
        </authorList>
    </citation>
    <scope>NUCLEOTIDE SEQUENCE [LARGE SCALE GENOMIC DNA]</scope>
    <source>
        <strain evidence="3">HaeL-2018</strain>
    </source>
</reference>
<comment type="caution">
    <text evidence="3">The sequence shown here is derived from an EMBL/GenBank/DDBJ whole genome shotgun (WGS) entry which is preliminary data.</text>
</comment>
<dbReference type="OMA" id="IGPPICT"/>
<dbReference type="VEuPathDB" id="VectorBase:HLOH_061033"/>
<dbReference type="SUPFAM" id="SSF52540">
    <property type="entry name" value="P-loop containing nucleoside triphosphate hydrolases"/>
    <property type="match status" value="1"/>
</dbReference>
<sequence>MRVSGRSTREHCHCAQVVAARSSDRGRVRAVQAAGGFRHGDALHARPHGQGPGRAARERHARLLGPEPAPRALVKACLCPQTAHLTLLLATVAANEKFLRNVEQQLVCRRRLSVFWNQFVVPLVSVVEKGVRLLPREGKTNLCGIATALLDVVNSSLQEKQPVDVKIVEAVESIGTQLASKLDFRRVVGRPPHAAFPGDGDPGKKPSALPADFVLSSHLTDTAQVVPSRPATTSDYLNVQYVLLRQLFLAPLKRALSALQLYPTPAETSGIAVYTKVKIGPPICTSNGVGNKVNFSVLDSRACESRLRPGSMRVVDSKDAQVRASRRLSVFWNQFVVPLVSVVEKGVRLLPREGKTNLCGIATALLDVVNSSLQEKQPVDVKIVEAVESIGTQLASKLDFRRVVGRPPHAAFPGDGDPGKKPSALPADFVLSSHLTDTAQVVPSRPATTSDYLNVQYVLLRQLFLAPLKRALSALQLYPTPAETSGIAVYTKVKIGPPICTSNGVGNKVNFSVLDSRACESRLRPGSMVCISMDGFQTVFLGVVLWRSFKDKTRGHMVASFVESRRLESLASSRGFAMTECPEFYENYAGVFSVMKEFESTQLPLPFERYVVEGHSDVVPPAYVNDNTLFDMKALFKKSVFVRPHKDRDWPNCEETEFDRYQYDALQTVLSRAVTLVEGMPGTGKTYVASKLVSLILDNMDNLRKGPVLVVSKDKESISTLLAHFEGVLDEIKVISGDGDLSEMSKQLLASPPNSSALESTSQRLMRQHNADIENFKSRAKIHQDNLRRRSSGLLSESELRSVMTDKHYKSLFFTLASGAEDKLRDWLLADNKDVASRFSTGLSTCLSEDEVCYITDVWALDMESRYRLYNYWKEHYFEKKSLEWLSLVDKFRTALLLREEVEEKLRFDTLRGQKIVAVTVSSLIKLWKVLREVKPPVIIVQDSRLVPEPFMLPILTLDPHHILFFSDTQNIFDAVDEFTVGCGSLFDRLAEQGVACCHLLGQYQLIPQVVRILEAFKTKKFLKRYEFHANVTSILGVSKSVQFVDHSHCYDRDTIIACALEAEFLASLAKYLLLQGYHTNQLVVYAPTEEQAEIVRSNLCGLQEQPLVTTVDKAKGRRSDIVLASFSCPNTTHDIEALSSSYYHAIASSTQGLYFIGNMTYLAERTRTWKQVVPVLHSEGVVGPLELTCQLHPEKTTAVVTAKDFAEVLDGGCSTPCNAMLPCGHPCPKNCHLKDRDHQGTTCTKPCKKLLSCEHLCKALCGEPCPEQCDVMVNALSPCDHVVRVPCAVVRSAHEVRIRCTEVCGKKISRAVRCARQCRDCFLEGTHLGDDVYFEEEPAICSSCQIM</sequence>
<evidence type="ECO:0000259" key="1">
    <source>
        <dbReference type="Pfam" id="PF13087"/>
    </source>
</evidence>
<dbReference type="InterPro" id="IPR041679">
    <property type="entry name" value="DNA2/NAM7-like_C"/>
</dbReference>
<evidence type="ECO:0008006" key="5">
    <source>
        <dbReference type="Google" id="ProtNLM"/>
    </source>
</evidence>
<dbReference type="Proteomes" id="UP000821853">
    <property type="component" value="Chromosome 2"/>
</dbReference>
<organism evidence="3 4">
    <name type="scientific">Haemaphysalis longicornis</name>
    <name type="common">Bush tick</name>
    <dbReference type="NCBI Taxonomy" id="44386"/>
    <lineage>
        <taxon>Eukaryota</taxon>
        <taxon>Metazoa</taxon>
        <taxon>Ecdysozoa</taxon>
        <taxon>Arthropoda</taxon>
        <taxon>Chelicerata</taxon>
        <taxon>Arachnida</taxon>
        <taxon>Acari</taxon>
        <taxon>Parasitiformes</taxon>
        <taxon>Ixodida</taxon>
        <taxon>Ixodoidea</taxon>
        <taxon>Ixodidae</taxon>
        <taxon>Haemaphysalinae</taxon>
        <taxon>Haemaphysalis</taxon>
    </lineage>
</organism>
<dbReference type="EMBL" id="JABSTR010000004">
    <property type="protein sequence ID" value="KAH9367380.1"/>
    <property type="molecule type" value="Genomic_DNA"/>
</dbReference>
<dbReference type="GO" id="GO:0031048">
    <property type="term" value="P:regulatory ncRNA-mediated heterochromatin formation"/>
    <property type="evidence" value="ECO:0007669"/>
    <property type="project" value="TreeGrafter"/>
</dbReference>
<accession>A0A9J6FZC5</accession>
<evidence type="ECO:0000259" key="2">
    <source>
        <dbReference type="Pfam" id="PF25396"/>
    </source>
</evidence>
<evidence type="ECO:0000313" key="4">
    <source>
        <dbReference type="Proteomes" id="UP000821853"/>
    </source>
</evidence>
<feature type="domain" description="ZNFX1" evidence="2">
    <location>
        <begin position="484"/>
        <end position="581"/>
    </location>
</feature>
<proteinExistence type="predicted"/>
<keyword evidence="4" id="KW-1185">Reference proteome</keyword>